<dbReference type="STRING" id="1748243.Tel_04955"/>
<dbReference type="KEGG" id="tee:Tel_04955"/>
<dbReference type="CDD" id="cd00165">
    <property type="entry name" value="S4"/>
    <property type="match status" value="1"/>
</dbReference>
<dbReference type="AlphaFoldDB" id="A0A0S2TBQ7"/>
<gene>
    <name evidence="7" type="ORF">Tel_04955</name>
</gene>
<reference evidence="7" key="1">
    <citation type="submission" date="2015-10" db="EMBL/GenBank/DDBJ databases">
        <title>Description of Candidatus Tenderia electrophaga gen. nov, sp. nov., an Uncultivated Electroautotroph from a Biocathode Enrichment.</title>
        <authorList>
            <person name="Eddie B.J."/>
            <person name="Malanoski A.P."/>
            <person name="Wang Z."/>
            <person name="Hall R.J."/>
            <person name="Oh S.D."/>
            <person name="Heiner C."/>
            <person name="Lin B."/>
            <person name="Strycharz-Glaven S.M."/>
        </authorList>
    </citation>
    <scope>NUCLEOTIDE SEQUENCE [LARGE SCALE GENOMIC DNA]</scope>
    <source>
        <strain evidence="7">NRL1</strain>
    </source>
</reference>
<dbReference type="GO" id="GO:0043023">
    <property type="term" value="F:ribosomal large subunit binding"/>
    <property type="evidence" value="ECO:0007669"/>
    <property type="project" value="InterPro"/>
</dbReference>
<dbReference type="GO" id="GO:0003727">
    <property type="term" value="F:single-stranded RNA binding"/>
    <property type="evidence" value="ECO:0007669"/>
    <property type="project" value="InterPro"/>
</dbReference>
<dbReference type="Pfam" id="PF01479">
    <property type="entry name" value="S4"/>
    <property type="match status" value="1"/>
</dbReference>
<dbReference type="PROSITE" id="PS50889">
    <property type="entry name" value="S4"/>
    <property type="match status" value="1"/>
</dbReference>
<name>A0A0S2TBQ7_9GAMM</name>
<dbReference type="GO" id="GO:0034605">
    <property type="term" value="P:cellular response to heat"/>
    <property type="evidence" value="ECO:0007669"/>
    <property type="project" value="InterPro"/>
</dbReference>
<keyword evidence="2 4" id="KW-0694">RNA-binding</keyword>
<evidence type="ECO:0000256" key="5">
    <source>
        <dbReference type="SAM" id="MobiDB-lite"/>
    </source>
</evidence>
<keyword evidence="8" id="KW-1185">Reference proteome</keyword>
<organism evidence="7 8">
    <name type="scientific">Candidatus Tenderia electrophaga</name>
    <dbReference type="NCBI Taxonomy" id="1748243"/>
    <lineage>
        <taxon>Bacteria</taxon>
        <taxon>Pseudomonadati</taxon>
        <taxon>Pseudomonadota</taxon>
        <taxon>Gammaproteobacteria</taxon>
        <taxon>Candidatus Tenderiales</taxon>
        <taxon>Candidatus Tenderiaceae</taxon>
        <taxon>Candidatus Tenderia</taxon>
    </lineage>
</organism>
<keyword evidence="3 4" id="KW-0238">DNA-binding</keyword>
<sequence length="133" mass="15401">MPTPDADSDKTRLDKWLWAARFFKTRSLATEAINGGHVHLNGARVKPARSVQLDDEVRIRKGSLEFIIHVRALSDRRGPPSVAQTLYEETEDSHRQREQRSAQRRLKADAGPRPDTRPSKRERRHIIRFNRGE</sequence>
<dbReference type="PIRSF" id="PIRSF016821">
    <property type="entry name" value="HSP15"/>
    <property type="match status" value="1"/>
</dbReference>
<evidence type="ECO:0000313" key="7">
    <source>
        <dbReference type="EMBL" id="ALP52546.1"/>
    </source>
</evidence>
<dbReference type="InterPro" id="IPR002942">
    <property type="entry name" value="S4_RNA-bd"/>
</dbReference>
<evidence type="ECO:0000256" key="1">
    <source>
        <dbReference type="ARBA" id="ARBA00008396"/>
    </source>
</evidence>
<dbReference type="Proteomes" id="UP000055136">
    <property type="component" value="Chromosome"/>
</dbReference>
<proteinExistence type="inferred from homology"/>
<evidence type="ECO:0000256" key="2">
    <source>
        <dbReference type="ARBA" id="ARBA00022884"/>
    </source>
</evidence>
<evidence type="ECO:0000256" key="4">
    <source>
        <dbReference type="PIRNR" id="PIRNR016821"/>
    </source>
</evidence>
<dbReference type="SUPFAM" id="SSF55174">
    <property type="entry name" value="Alpha-L RNA-binding motif"/>
    <property type="match status" value="1"/>
</dbReference>
<evidence type="ECO:0000313" key="8">
    <source>
        <dbReference type="Proteomes" id="UP000055136"/>
    </source>
</evidence>
<dbReference type="GO" id="GO:0003677">
    <property type="term" value="F:DNA binding"/>
    <property type="evidence" value="ECO:0007669"/>
    <property type="project" value="UniProtKB-KW"/>
</dbReference>
<dbReference type="EMBL" id="CP013099">
    <property type="protein sequence ID" value="ALP52546.1"/>
    <property type="molecule type" value="Genomic_DNA"/>
</dbReference>
<feature type="compositionally biased region" description="Basic and acidic residues" evidence="5">
    <location>
        <begin position="92"/>
        <end position="119"/>
    </location>
</feature>
<dbReference type="SMART" id="SM00363">
    <property type="entry name" value="S4"/>
    <property type="match status" value="1"/>
</dbReference>
<feature type="compositionally biased region" description="Basic residues" evidence="5">
    <location>
        <begin position="120"/>
        <end position="133"/>
    </location>
</feature>
<dbReference type="Gene3D" id="3.10.290.10">
    <property type="entry name" value="RNA-binding S4 domain"/>
    <property type="match status" value="1"/>
</dbReference>
<feature type="region of interest" description="Disordered" evidence="5">
    <location>
        <begin position="77"/>
        <end position="133"/>
    </location>
</feature>
<comment type="similarity">
    <text evidence="1 4">Belongs to the HSP15 family.</text>
</comment>
<dbReference type="InterPro" id="IPR036986">
    <property type="entry name" value="S4_RNA-bd_sf"/>
</dbReference>
<evidence type="ECO:0000259" key="6">
    <source>
        <dbReference type="SMART" id="SM00363"/>
    </source>
</evidence>
<dbReference type="InterPro" id="IPR025708">
    <property type="entry name" value="HSP15"/>
</dbReference>
<evidence type="ECO:0000256" key="3">
    <source>
        <dbReference type="ARBA" id="ARBA00023125"/>
    </source>
</evidence>
<protein>
    <recommendedName>
        <fullName evidence="4">Heat shock protein 15</fullName>
    </recommendedName>
</protein>
<feature type="domain" description="RNA-binding S4" evidence="6">
    <location>
        <begin position="11"/>
        <end position="72"/>
    </location>
</feature>
<accession>A0A0S2TBQ7</accession>